<keyword evidence="2" id="KW-1185">Reference proteome</keyword>
<sequence>MEPEEEVQECLEEYLALLALLLPLGVLAPPAAPLLQSVLGLRCQAAGERLVPLQTLDQTQAGIHTGQVVLKSRQAVPQLTLIRCV</sequence>
<proteinExistence type="predicted"/>
<dbReference type="EMBL" id="JAAKFY010000023">
    <property type="protein sequence ID" value="KAF3837209.1"/>
    <property type="molecule type" value="Genomic_DNA"/>
</dbReference>
<gene>
    <name evidence="1" type="ORF">F7725_004673</name>
</gene>
<dbReference type="Proteomes" id="UP000518266">
    <property type="component" value="Unassembled WGS sequence"/>
</dbReference>
<dbReference type="AlphaFoldDB" id="A0A7J5XKV9"/>
<reference evidence="1 2" key="1">
    <citation type="submission" date="2020-03" db="EMBL/GenBank/DDBJ databases">
        <title>Dissostichus mawsoni Genome sequencing and assembly.</title>
        <authorList>
            <person name="Park H."/>
        </authorList>
    </citation>
    <scope>NUCLEOTIDE SEQUENCE [LARGE SCALE GENOMIC DNA]</scope>
    <source>
        <strain evidence="1">DM0001</strain>
        <tissue evidence="1">Muscle</tissue>
    </source>
</reference>
<evidence type="ECO:0000313" key="2">
    <source>
        <dbReference type="Proteomes" id="UP000518266"/>
    </source>
</evidence>
<protein>
    <submittedName>
        <fullName evidence="1">Uncharacterized protein</fullName>
    </submittedName>
</protein>
<evidence type="ECO:0000313" key="1">
    <source>
        <dbReference type="EMBL" id="KAF3837209.1"/>
    </source>
</evidence>
<organism evidence="1 2">
    <name type="scientific">Dissostichus mawsoni</name>
    <name type="common">Antarctic cod</name>
    <dbReference type="NCBI Taxonomy" id="36200"/>
    <lineage>
        <taxon>Eukaryota</taxon>
        <taxon>Metazoa</taxon>
        <taxon>Chordata</taxon>
        <taxon>Craniata</taxon>
        <taxon>Vertebrata</taxon>
        <taxon>Euteleostomi</taxon>
        <taxon>Actinopterygii</taxon>
        <taxon>Neopterygii</taxon>
        <taxon>Teleostei</taxon>
        <taxon>Neoteleostei</taxon>
        <taxon>Acanthomorphata</taxon>
        <taxon>Eupercaria</taxon>
        <taxon>Perciformes</taxon>
        <taxon>Notothenioidei</taxon>
        <taxon>Nototheniidae</taxon>
        <taxon>Dissostichus</taxon>
    </lineage>
</organism>
<name>A0A7J5XKV9_DISMA</name>
<comment type="caution">
    <text evidence="1">The sequence shown here is derived from an EMBL/GenBank/DDBJ whole genome shotgun (WGS) entry which is preliminary data.</text>
</comment>
<accession>A0A7J5XKV9</accession>